<dbReference type="Proteomes" id="UP001165685">
    <property type="component" value="Unassembled WGS sequence"/>
</dbReference>
<proteinExistence type="predicted"/>
<feature type="transmembrane region" description="Helical" evidence="6">
    <location>
        <begin position="180"/>
        <end position="199"/>
    </location>
</feature>
<dbReference type="RefSeq" id="WP_270680778.1">
    <property type="nucleotide sequence ID" value="NZ_JAQFWP010000074.1"/>
</dbReference>
<evidence type="ECO:0000256" key="6">
    <source>
        <dbReference type="SAM" id="Phobius"/>
    </source>
</evidence>
<organism evidence="7 8">
    <name type="scientific">Nocardiopsis suaedae</name>
    <dbReference type="NCBI Taxonomy" id="3018444"/>
    <lineage>
        <taxon>Bacteria</taxon>
        <taxon>Bacillati</taxon>
        <taxon>Actinomycetota</taxon>
        <taxon>Actinomycetes</taxon>
        <taxon>Streptosporangiales</taxon>
        <taxon>Nocardiopsidaceae</taxon>
        <taxon>Nocardiopsis</taxon>
    </lineage>
</organism>
<feature type="transmembrane region" description="Helical" evidence="6">
    <location>
        <begin position="60"/>
        <end position="86"/>
    </location>
</feature>
<keyword evidence="3 6" id="KW-0812">Transmembrane</keyword>
<sequence length="528" mass="53054">MATESPTPTRGGEGRDGAEAVARTARGGALNMAAAVAGAGLNLALVVAVARGFSQETAGLLFAATSVFLIASAVAQLGTANGLVYFLARTRAMGTAGRTRHLLRTALVPVVAASVALAAAMAVFAEPVAELAGEPGAAVYLGLLAAFLPFAAVVEALLAATRAHHDMAATAAVEKVGRPLGQVLLVLGAAAAGSAGLLAVAWAGPYLPAAVVAALWLRRVVRTAAPPAAPPATSPEGPTPAPVAPREFWGFALPRSVAQVAQIGNQRAGIVLVAAVQGAASAAVFTAGTRLLVAGQFATQAVQFAAGPRLAEMLAVDDRAGTARLYRSATAWLICLTWPLFLLAVVYAPLVMELFGPGYAGAAGTGVLVVVAVAQMASASLGMGDLLLTMAGRTGWNLANNLLSLAANLVLCAVLIPPLGAVGAALAWAAAIGVRNLLPLVQLHRMVGVHPFSVRWAAAAGAALVWFGAVPAVCAAALGTTGASLVLAMVVGGSGWTATVWRMRTVLDLDGLLPKRLRRPTPDPATTG</sequence>
<feature type="transmembrane region" description="Helical" evidence="6">
    <location>
        <begin position="454"/>
        <end position="478"/>
    </location>
</feature>
<evidence type="ECO:0000256" key="1">
    <source>
        <dbReference type="ARBA" id="ARBA00004651"/>
    </source>
</evidence>
<feature type="transmembrane region" description="Helical" evidence="6">
    <location>
        <begin position="409"/>
        <end position="434"/>
    </location>
</feature>
<evidence type="ECO:0000256" key="4">
    <source>
        <dbReference type="ARBA" id="ARBA00022989"/>
    </source>
</evidence>
<dbReference type="EMBL" id="JAQFWP010000074">
    <property type="protein sequence ID" value="MDA2808164.1"/>
    <property type="molecule type" value="Genomic_DNA"/>
</dbReference>
<feature type="transmembrane region" description="Helical" evidence="6">
    <location>
        <begin position="33"/>
        <end position="54"/>
    </location>
</feature>
<keyword evidence="8" id="KW-1185">Reference proteome</keyword>
<feature type="transmembrane region" description="Helical" evidence="6">
    <location>
        <begin position="137"/>
        <end position="159"/>
    </location>
</feature>
<accession>A0ABT4TTY2</accession>
<dbReference type="InterPro" id="IPR002797">
    <property type="entry name" value="Polysacc_synth"/>
</dbReference>
<dbReference type="InterPro" id="IPR050833">
    <property type="entry name" value="Poly_Biosynth_Transport"/>
</dbReference>
<comment type="subcellular location">
    <subcellularLocation>
        <location evidence="1">Cell membrane</location>
        <topology evidence="1">Multi-pass membrane protein</topology>
    </subcellularLocation>
</comment>
<dbReference type="PANTHER" id="PTHR30250:SF27">
    <property type="entry name" value="POLYSACCHARIDE BIOSYNTHESIS PROTEIN"/>
    <property type="match status" value="1"/>
</dbReference>
<keyword evidence="4 6" id="KW-1133">Transmembrane helix</keyword>
<dbReference type="PANTHER" id="PTHR30250">
    <property type="entry name" value="PST FAMILY PREDICTED COLANIC ACID TRANSPORTER"/>
    <property type="match status" value="1"/>
</dbReference>
<dbReference type="Pfam" id="PF01943">
    <property type="entry name" value="Polysacc_synt"/>
    <property type="match status" value="1"/>
</dbReference>
<feature type="transmembrane region" description="Helical" evidence="6">
    <location>
        <begin position="362"/>
        <end position="388"/>
    </location>
</feature>
<protein>
    <submittedName>
        <fullName evidence="7">Lipopolysaccharide biosynthesis protein</fullName>
    </submittedName>
</protein>
<evidence type="ECO:0000256" key="2">
    <source>
        <dbReference type="ARBA" id="ARBA00022475"/>
    </source>
</evidence>
<feature type="transmembrane region" description="Helical" evidence="6">
    <location>
        <begin position="106"/>
        <end position="125"/>
    </location>
</feature>
<gene>
    <name evidence="7" type="ORF">O4U47_26885</name>
</gene>
<feature type="transmembrane region" description="Helical" evidence="6">
    <location>
        <begin position="485"/>
        <end position="503"/>
    </location>
</feature>
<keyword evidence="2" id="KW-1003">Cell membrane</keyword>
<reference evidence="7" key="1">
    <citation type="submission" date="2023-01" db="EMBL/GenBank/DDBJ databases">
        <title>Draft genome sequence of Nocardiopsis sp. LSu2-4 isolated from halophytes.</title>
        <authorList>
            <person name="Duangmal K."/>
            <person name="Chantavorakit T."/>
        </authorList>
    </citation>
    <scope>NUCLEOTIDE SEQUENCE</scope>
    <source>
        <strain evidence="7">LSu2-4</strain>
    </source>
</reference>
<name>A0ABT4TTY2_9ACTN</name>
<evidence type="ECO:0000256" key="3">
    <source>
        <dbReference type="ARBA" id="ARBA00022692"/>
    </source>
</evidence>
<evidence type="ECO:0000313" key="8">
    <source>
        <dbReference type="Proteomes" id="UP001165685"/>
    </source>
</evidence>
<evidence type="ECO:0000256" key="5">
    <source>
        <dbReference type="ARBA" id="ARBA00023136"/>
    </source>
</evidence>
<feature type="transmembrane region" description="Helical" evidence="6">
    <location>
        <begin position="329"/>
        <end position="350"/>
    </location>
</feature>
<comment type="caution">
    <text evidence="7">The sequence shown here is derived from an EMBL/GenBank/DDBJ whole genome shotgun (WGS) entry which is preliminary data.</text>
</comment>
<keyword evidence="5 6" id="KW-0472">Membrane</keyword>
<evidence type="ECO:0000313" key="7">
    <source>
        <dbReference type="EMBL" id="MDA2808164.1"/>
    </source>
</evidence>